<feature type="compositionally biased region" description="Basic and acidic residues" evidence="1">
    <location>
        <begin position="25"/>
        <end position="58"/>
    </location>
</feature>
<proteinExistence type="predicted"/>
<protein>
    <submittedName>
        <fullName evidence="2">Uncharacterized protein</fullName>
    </submittedName>
</protein>
<evidence type="ECO:0000256" key="1">
    <source>
        <dbReference type="SAM" id="MobiDB-lite"/>
    </source>
</evidence>
<gene>
    <name evidence="2" type="ORF">Fot_19485</name>
</gene>
<reference evidence="3" key="1">
    <citation type="submission" date="2024-07" db="EMBL/GenBank/DDBJ databases">
        <title>Two chromosome-level genome assemblies of Korean endemic species Abeliophyllum distichum and Forsythia ovata (Oleaceae).</title>
        <authorList>
            <person name="Jang H."/>
        </authorList>
    </citation>
    <scope>NUCLEOTIDE SEQUENCE [LARGE SCALE GENOMIC DNA]</scope>
</reference>
<sequence length="145" mass="16282">MKQIWLNFYLQNHGQVFPQKPFTFQKKDETSSDDVAATKKKDDSSKESESDNSEEKGVGCNEKRIVTAYLGWLNFPQNFTSACTKKFIVYRTQCPSQAGGPHRPTKRVVINELSAHPSVQPTLKEVVGKGKGPVEAFEVHVLSRP</sequence>
<evidence type="ECO:0000313" key="3">
    <source>
        <dbReference type="Proteomes" id="UP001604277"/>
    </source>
</evidence>
<dbReference type="EMBL" id="JBFOLJ010000005">
    <property type="protein sequence ID" value="KAL2538094.1"/>
    <property type="molecule type" value="Genomic_DNA"/>
</dbReference>
<evidence type="ECO:0000313" key="2">
    <source>
        <dbReference type="EMBL" id="KAL2538094.1"/>
    </source>
</evidence>
<accession>A0ABD1VL59</accession>
<feature type="region of interest" description="Disordered" evidence="1">
    <location>
        <begin position="21"/>
        <end position="58"/>
    </location>
</feature>
<dbReference type="Proteomes" id="UP001604277">
    <property type="component" value="Unassembled WGS sequence"/>
</dbReference>
<comment type="caution">
    <text evidence="2">The sequence shown here is derived from an EMBL/GenBank/DDBJ whole genome shotgun (WGS) entry which is preliminary data.</text>
</comment>
<organism evidence="2 3">
    <name type="scientific">Forsythia ovata</name>
    <dbReference type="NCBI Taxonomy" id="205694"/>
    <lineage>
        <taxon>Eukaryota</taxon>
        <taxon>Viridiplantae</taxon>
        <taxon>Streptophyta</taxon>
        <taxon>Embryophyta</taxon>
        <taxon>Tracheophyta</taxon>
        <taxon>Spermatophyta</taxon>
        <taxon>Magnoliopsida</taxon>
        <taxon>eudicotyledons</taxon>
        <taxon>Gunneridae</taxon>
        <taxon>Pentapetalae</taxon>
        <taxon>asterids</taxon>
        <taxon>lamiids</taxon>
        <taxon>Lamiales</taxon>
        <taxon>Oleaceae</taxon>
        <taxon>Forsythieae</taxon>
        <taxon>Forsythia</taxon>
    </lineage>
</organism>
<dbReference type="AlphaFoldDB" id="A0ABD1VL59"/>
<name>A0ABD1VL59_9LAMI</name>
<keyword evidence="3" id="KW-1185">Reference proteome</keyword>